<proteinExistence type="predicted"/>
<feature type="domain" description="PLD phosphodiesterase" evidence="2">
    <location>
        <begin position="236"/>
        <end position="263"/>
    </location>
</feature>
<evidence type="ECO:0000313" key="3">
    <source>
        <dbReference type="EMBL" id="MFC6673688.1"/>
    </source>
</evidence>
<keyword evidence="4" id="KW-1185">Reference proteome</keyword>
<dbReference type="PANTHER" id="PTHR21248:SF22">
    <property type="entry name" value="PHOSPHOLIPASE D"/>
    <property type="match status" value="1"/>
</dbReference>
<comment type="caution">
    <text evidence="3">The sequence shown here is derived from an EMBL/GenBank/DDBJ whole genome shotgun (WGS) entry which is preliminary data.</text>
</comment>
<dbReference type="PANTHER" id="PTHR21248">
    <property type="entry name" value="CARDIOLIPIN SYNTHASE"/>
    <property type="match status" value="1"/>
</dbReference>
<gene>
    <name evidence="3" type="ORF">ACFQDL_29070</name>
</gene>
<evidence type="ECO:0000313" key="4">
    <source>
        <dbReference type="Proteomes" id="UP001596422"/>
    </source>
</evidence>
<feature type="transmembrane region" description="Helical" evidence="1">
    <location>
        <begin position="28"/>
        <end position="46"/>
    </location>
</feature>
<dbReference type="PROSITE" id="PS50035">
    <property type="entry name" value="PLD"/>
    <property type="match status" value="1"/>
</dbReference>
<evidence type="ECO:0000256" key="1">
    <source>
        <dbReference type="SAM" id="Phobius"/>
    </source>
</evidence>
<accession>A0ABW2A892</accession>
<name>A0ABW2A892_9GAMM</name>
<keyword evidence="1" id="KW-0472">Membrane</keyword>
<keyword evidence="1" id="KW-0812">Transmembrane</keyword>
<dbReference type="EMBL" id="JBHSWE010000001">
    <property type="protein sequence ID" value="MFC6673688.1"/>
    <property type="molecule type" value="Genomic_DNA"/>
</dbReference>
<sequence>MAAKVKWRLLQGLFVATTTVLTPEQEPLILALGAFVMLVLGILSALNAIMTTRTAQGAVAWAILLVIFPPVMVPLYWVFGRRRFHGYARVRRRGLLEIQRLAGDLNRRFQPFIPRTSAANHAATALERLASMPFTRGNEARLLINGDRAFEDMFAEIRSARHYVLLEFYIVRDDEMGRALADLLAEKVAAGVQVSFLYDEIGSFQLHRAYVRKLSAMGIRIHPFHSTKGLLNRFQLNFRNHRKILVVDGRYACVGGVNVGREYVHRHPVLSPGGIPILAFGDLRCRRFSWLSSRTGSGPRTVCRWG</sequence>
<protein>
    <submittedName>
        <fullName evidence="3">Phospholipase D-like domain-containing protein</fullName>
    </submittedName>
</protein>
<dbReference type="Pfam" id="PF00614">
    <property type="entry name" value="PLDc"/>
    <property type="match status" value="1"/>
</dbReference>
<dbReference type="SUPFAM" id="SSF56024">
    <property type="entry name" value="Phospholipase D/nuclease"/>
    <property type="match status" value="1"/>
</dbReference>
<evidence type="ECO:0000259" key="2">
    <source>
        <dbReference type="PROSITE" id="PS50035"/>
    </source>
</evidence>
<reference evidence="4" key="1">
    <citation type="journal article" date="2019" name="Int. J. Syst. Evol. Microbiol.">
        <title>The Global Catalogue of Microorganisms (GCM) 10K type strain sequencing project: providing services to taxonomists for standard genome sequencing and annotation.</title>
        <authorList>
            <consortium name="The Broad Institute Genomics Platform"/>
            <consortium name="The Broad Institute Genome Sequencing Center for Infectious Disease"/>
            <person name="Wu L."/>
            <person name="Ma J."/>
        </authorList>
    </citation>
    <scope>NUCLEOTIDE SEQUENCE [LARGE SCALE GENOMIC DNA]</scope>
    <source>
        <strain evidence="4">NBRC 111756</strain>
    </source>
</reference>
<feature type="transmembrane region" description="Helical" evidence="1">
    <location>
        <begin position="58"/>
        <end position="79"/>
    </location>
</feature>
<dbReference type="Gene3D" id="3.30.870.10">
    <property type="entry name" value="Endonuclease Chain A"/>
    <property type="match status" value="1"/>
</dbReference>
<dbReference type="InterPro" id="IPR001736">
    <property type="entry name" value="PLipase_D/transphosphatidylase"/>
</dbReference>
<keyword evidence="1" id="KW-1133">Transmembrane helix</keyword>
<dbReference type="SMART" id="SM00155">
    <property type="entry name" value="PLDc"/>
    <property type="match status" value="1"/>
</dbReference>
<organism evidence="3 4">
    <name type="scientific">Marinobacterium aestuariivivens</name>
    <dbReference type="NCBI Taxonomy" id="1698799"/>
    <lineage>
        <taxon>Bacteria</taxon>
        <taxon>Pseudomonadati</taxon>
        <taxon>Pseudomonadota</taxon>
        <taxon>Gammaproteobacteria</taxon>
        <taxon>Oceanospirillales</taxon>
        <taxon>Oceanospirillaceae</taxon>
        <taxon>Marinobacterium</taxon>
    </lineage>
</organism>
<dbReference type="Proteomes" id="UP001596422">
    <property type="component" value="Unassembled WGS sequence"/>
</dbReference>